<sequence>MDAHHDEASAGAGARASWTVGLDVGGTKVLGVLLDDRGVVRRQVRLPTVPGGPGVVDAARTAVLELTGWAGVDVRGLRGVGVGVPGVVDPVGGAVEHAVNLGIATRVPLAALLGDALGGVPVLLENDLNAAVLGAAHVSPEPVRDLAFLALGTGVAAGLLLDGTLRRGAARSAGEIGHVTLVPGGRACECGQRGCLERYASGSAIAASWPGAGRPASVALFEAADAGDPRAVAVRDEVAWAVASAVRLLVLTCDVERIVIGGGVSELGAPLLDAVTGSLIREAATSPFLASMKLEDRVRLAPRGVPVGAVGAALVGRGEA</sequence>
<dbReference type="EMBL" id="CP101988">
    <property type="protein sequence ID" value="UUI74336.1"/>
    <property type="molecule type" value="Genomic_DNA"/>
</dbReference>
<evidence type="ECO:0000256" key="1">
    <source>
        <dbReference type="ARBA" id="ARBA00006479"/>
    </source>
</evidence>
<evidence type="ECO:0000313" key="2">
    <source>
        <dbReference type="EMBL" id="UUI74336.1"/>
    </source>
</evidence>
<evidence type="ECO:0000313" key="3">
    <source>
        <dbReference type="Proteomes" id="UP001316189"/>
    </source>
</evidence>
<accession>A0ABY5KY09</accession>
<protein>
    <submittedName>
        <fullName evidence="2">ROK family protein</fullName>
    </submittedName>
</protein>
<proteinExistence type="inferred from homology"/>
<dbReference type="InterPro" id="IPR043129">
    <property type="entry name" value="ATPase_NBD"/>
</dbReference>
<gene>
    <name evidence="2" type="ORF">NP064_11040</name>
</gene>
<dbReference type="RefSeq" id="WP_227569604.1">
    <property type="nucleotide sequence ID" value="NZ_CP101988.1"/>
</dbReference>
<dbReference type="Proteomes" id="UP001316189">
    <property type="component" value="Chromosome"/>
</dbReference>
<dbReference type="SUPFAM" id="SSF53067">
    <property type="entry name" value="Actin-like ATPase domain"/>
    <property type="match status" value="1"/>
</dbReference>
<keyword evidence="3" id="KW-1185">Reference proteome</keyword>
<comment type="similarity">
    <text evidence="1">Belongs to the ROK (NagC/XylR) family.</text>
</comment>
<dbReference type="PANTHER" id="PTHR18964:SF149">
    <property type="entry name" value="BIFUNCTIONAL UDP-N-ACETYLGLUCOSAMINE 2-EPIMERASE_N-ACETYLMANNOSAMINE KINASE"/>
    <property type="match status" value="1"/>
</dbReference>
<organism evidence="2 3">
    <name type="scientific">Cellulomonas chengniuliangii</name>
    <dbReference type="NCBI Taxonomy" id="2968084"/>
    <lineage>
        <taxon>Bacteria</taxon>
        <taxon>Bacillati</taxon>
        <taxon>Actinomycetota</taxon>
        <taxon>Actinomycetes</taxon>
        <taxon>Micrococcales</taxon>
        <taxon>Cellulomonadaceae</taxon>
        <taxon>Cellulomonas</taxon>
    </lineage>
</organism>
<dbReference type="Gene3D" id="3.30.420.40">
    <property type="match status" value="2"/>
</dbReference>
<dbReference type="Pfam" id="PF00480">
    <property type="entry name" value="ROK"/>
    <property type="match status" value="1"/>
</dbReference>
<dbReference type="InterPro" id="IPR000600">
    <property type="entry name" value="ROK"/>
</dbReference>
<dbReference type="PANTHER" id="PTHR18964">
    <property type="entry name" value="ROK (REPRESSOR, ORF, KINASE) FAMILY"/>
    <property type="match status" value="1"/>
</dbReference>
<reference evidence="2 3" key="1">
    <citation type="submission" date="2022-07" db="EMBL/GenBank/DDBJ databases">
        <title>Novel species in genus cellulomonas.</title>
        <authorList>
            <person name="Ye L."/>
        </authorList>
    </citation>
    <scope>NUCLEOTIDE SEQUENCE [LARGE SCALE GENOMIC DNA]</scope>
    <source>
        <strain evidence="3">zg-Y338</strain>
    </source>
</reference>
<name>A0ABY5KY09_9CELL</name>